<evidence type="ECO:0000256" key="6">
    <source>
        <dbReference type="SAM" id="Phobius"/>
    </source>
</evidence>
<dbReference type="GO" id="GO:0005886">
    <property type="term" value="C:plasma membrane"/>
    <property type="evidence" value="ECO:0007669"/>
    <property type="project" value="UniProtKB-SubCell"/>
</dbReference>
<evidence type="ECO:0000256" key="1">
    <source>
        <dbReference type="ARBA" id="ARBA00004651"/>
    </source>
</evidence>
<dbReference type="EMBL" id="FOZM01000001">
    <property type="protein sequence ID" value="SFS06204.1"/>
    <property type="molecule type" value="Genomic_DNA"/>
</dbReference>
<dbReference type="NCBIfam" id="TIGR00765">
    <property type="entry name" value="yihY_not_rbn"/>
    <property type="match status" value="1"/>
</dbReference>
<evidence type="ECO:0000313" key="7">
    <source>
        <dbReference type="EMBL" id="SFS06204.1"/>
    </source>
</evidence>
<dbReference type="PIRSF" id="PIRSF035875">
    <property type="entry name" value="RNase_BN"/>
    <property type="match status" value="1"/>
</dbReference>
<reference evidence="7 8" key="1">
    <citation type="submission" date="2016-10" db="EMBL/GenBank/DDBJ databases">
        <authorList>
            <person name="de Groot N.N."/>
        </authorList>
    </citation>
    <scope>NUCLEOTIDE SEQUENCE [LARGE SCALE GENOMIC DNA]</scope>
    <source>
        <strain evidence="7 8">DSM 29433</strain>
    </source>
</reference>
<organism evidence="7 8">
    <name type="scientific">Yoonia litorea</name>
    <dbReference type="NCBI Taxonomy" id="1123755"/>
    <lineage>
        <taxon>Bacteria</taxon>
        <taxon>Pseudomonadati</taxon>
        <taxon>Pseudomonadota</taxon>
        <taxon>Alphaproteobacteria</taxon>
        <taxon>Rhodobacterales</taxon>
        <taxon>Paracoccaceae</taxon>
        <taxon>Yoonia</taxon>
    </lineage>
</organism>
<dbReference type="Proteomes" id="UP000198926">
    <property type="component" value="Unassembled WGS sequence"/>
</dbReference>
<dbReference type="STRING" id="1123755.SAMN05444714_0837"/>
<dbReference type="PANTHER" id="PTHR30213:SF0">
    <property type="entry name" value="UPF0761 MEMBRANE PROTEIN YIHY"/>
    <property type="match status" value="1"/>
</dbReference>
<comment type="subcellular location">
    <subcellularLocation>
        <location evidence="1">Cell membrane</location>
        <topology evidence="1">Multi-pass membrane protein</topology>
    </subcellularLocation>
</comment>
<keyword evidence="2" id="KW-1003">Cell membrane</keyword>
<sequence length="284" mass="30303">MIREIWRILVQVWTTAADKHIGLIAAGVAFFGMFGIFPAIAAVIAIFGIVADPAIIAEQLRLMEGIIPEDAYRLLAIQVNRLLLTPEDALGWATVFSILLALWSARAGVGALIGGLNAIAGERTRSGLRQVLVALILTVVLVALAIVALTVVVIVPVILAFIPLTNSTAWLLEGLRWLIALGVLLIGISLLYRFGPTRTGYRGRWITIGAVLVIVLWIAASVGLSVYLTNFASYNEVYGSIGAVIGLLLWLYVSAYLILLGAALNAAVHTYGPPKPEEVAAETA</sequence>
<evidence type="ECO:0000256" key="4">
    <source>
        <dbReference type="ARBA" id="ARBA00022989"/>
    </source>
</evidence>
<keyword evidence="5 6" id="KW-0472">Membrane</keyword>
<feature type="transmembrane region" description="Helical" evidence="6">
    <location>
        <begin position="240"/>
        <end position="268"/>
    </location>
</feature>
<proteinExistence type="predicted"/>
<feature type="transmembrane region" description="Helical" evidence="6">
    <location>
        <begin position="131"/>
        <end position="162"/>
    </location>
</feature>
<gene>
    <name evidence="7" type="ORF">SAMN05444714_0837</name>
</gene>
<dbReference type="RefSeq" id="WP_090204310.1">
    <property type="nucleotide sequence ID" value="NZ_FOZM01000001.1"/>
</dbReference>
<dbReference type="AlphaFoldDB" id="A0A1I6LRZ4"/>
<dbReference type="OrthoDB" id="9781030at2"/>
<evidence type="ECO:0000256" key="5">
    <source>
        <dbReference type="ARBA" id="ARBA00023136"/>
    </source>
</evidence>
<feature type="transmembrane region" description="Helical" evidence="6">
    <location>
        <begin position="89"/>
        <end position="119"/>
    </location>
</feature>
<keyword evidence="4 6" id="KW-1133">Transmembrane helix</keyword>
<name>A0A1I6LRZ4_9RHOB</name>
<feature type="transmembrane region" description="Helical" evidence="6">
    <location>
        <begin position="206"/>
        <end position="228"/>
    </location>
</feature>
<feature type="transmembrane region" description="Helical" evidence="6">
    <location>
        <begin position="21"/>
        <end position="51"/>
    </location>
</feature>
<feature type="transmembrane region" description="Helical" evidence="6">
    <location>
        <begin position="174"/>
        <end position="194"/>
    </location>
</feature>
<evidence type="ECO:0000256" key="2">
    <source>
        <dbReference type="ARBA" id="ARBA00022475"/>
    </source>
</evidence>
<keyword evidence="3 6" id="KW-0812">Transmembrane</keyword>
<dbReference type="InterPro" id="IPR017039">
    <property type="entry name" value="Virul_fac_BrkB"/>
</dbReference>
<protein>
    <submittedName>
        <fullName evidence="7">Membrane protein</fullName>
    </submittedName>
</protein>
<accession>A0A1I6LRZ4</accession>
<dbReference type="Pfam" id="PF03631">
    <property type="entry name" value="Virul_fac_BrkB"/>
    <property type="match status" value="1"/>
</dbReference>
<evidence type="ECO:0000313" key="8">
    <source>
        <dbReference type="Proteomes" id="UP000198926"/>
    </source>
</evidence>
<evidence type="ECO:0000256" key="3">
    <source>
        <dbReference type="ARBA" id="ARBA00022692"/>
    </source>
</evidence>
<dbReference type="PANTHER" id="PTHR30213">
    <property type="entry name" value="INNER MEMBRANE PROTEIN YHJD"/>
    <property type="match status" value="1"/>
</dbReference>
<keyword evidence="8" id="KW-1185">Reference proteome</keyword>